<name>A0A401Q727_SCYTO</name>
<gene>
    <name evidence="2" type="ORF">scyTo_0021791</name>
</gene>
<reference evidence="2 3" key="1">
    <citation type="journal article" date="2018" name="Nat. Ecol. Evol.">
        <title>Shark genomes provide insights into elasmobranch evolution and the origin of vertebrates.</title>
        <authorList>
            <person name="Hara Y"/>
            <person name="Yamaguchi K"/>
            <person name="Onimaru K"/>
            <person name="Kadota M"/>
            <person name="Koyanagi M"/>
            <person name="Keeley SD"/>
            <person name="Tatsumi K"/>
            <person name="Tanaka K"/>
            <person name="Motone F"/>
            <person name="Kageyama Y"/>
            <person name="Nozu R"/>
            <person name="Adachi N"/>
            <person name="Nishimura O"/>
            <person name="Nakagawa R"/>
            <person name="Tanegashima C"/>
            <person name="Kiyatake I"/>
            <person name="Matsumoto R"/>
            <person name="Murakumo K"/>
            <person name="Nishida K"/>
            <person name="Terakita A"/>
            <person name="Kuratani S"/>
            <person name="Sato K"/>
            <person name="Hyodo S Kuraku.S."/>
        </authorList>
    </citation>
    <scope>NUCLEOTIDE SEQUENCE [LARGE SCALE GENOMIC DNA]</scope>
</reference>
<evidence type="ECO:0000313" key="3">
    <source>
        <dbReference type="Proteomes" id="UP000288216"/>
    </source>
</evidence>
<protein>
    <submittedName>
        <fullName evidence="2">Uncharacterized protein</fullName>
    </submittedName>
</protein>
<feature type="region of interest" description="Disordered" evidence="1">
    <location>
        <begin position="58"/>
        <end position="78"/>
    </location>
</feature>
<dbReference type="AlphaFoldDB" id="A0A401Q727"/>
<feature type="compositionally biased region" description="Low complexity" evidence="1">
    <location>
        <begin position="58"/>
        <end position="68"/>
    </location>
</feature>
<keyword evidence="3" id="KW-1185">Reference proteome</keyword>
<dbReference type="EMBL" id="BFAA01020033">
    <property type="protein sequence ID" value="GCB81172.1"/>
    <property type="molecule type" value="Genomic_DNA"/>
</dbReference>
<proteinExistence type="predicted"/>
<sequence>MGFLPGLNGSITGLNGQLLPQSGTDTLAEGGSKLTGRNDADVVFFLLSGAVAGLWTVSDSDSASSPDCDTGKHGHTGM</sequence>
<comment type="caution">
    <text evidence="2">The sequence shown here is derived from an EMBL/GenBank/DDBJ whole genome shotgun (WGS) entry which is preliminary data.</text>
</comment>
<organism evidence="2 3">
    <name type="scientific">Scyliorhinus torazame</name>
    <name type="common">Cloudy catshark</name>
    <name type="synonym">Catulus torazame</name>
    <dbReference type="NCBI Taxonomy" id="75743"/>
    <lineage>
        <taxon>Eukaryota</taxon>
        <taxon>Metazoa</taxon>
        <taxon>Chordata</taxon>
        <taxon>Craniata</taxon>
        <taxon>Vertebrata</taxon>
        <taxon>Chondrichthyes</taxon>
        <taxon>Elasmobranchii</taxon>
        <taxon>Galeomorphii</taxon>
        <taxon>Galeoidea</taxon>
        <taxon>Carcharhiniformes</taxon>
        <taxon>Scyliorhinidae</taxon>
        <taxon>Scyliorhinus</taxon>
    </lineage>
</organism>
<accession>A0A401Q727</accession>
<evidence type="ECO:0000313" key="2">
    <source>
        <dbReference type="EMBL" id="GCB81172.1"/>
    </source>
</evidence>
<evidence type="ECO:0000256" key="1">
    <source>
        <dbReference type="SAM" id="MobiDB-lite"/>
    </source>
</evidence>
<dbReference type="Proteomes" id="UP000288216">
    <property type="component" value="Unassembled WGS sequence"/>
</dbReference>